<feature type="domain" description="RNA polymerase sigma factor 70 region 4 type 2" evidence="8">
    <location>
        <begin position="80"/>
        <end position="131"/>
    </location>
</feature>
<dbReference type="InterPro" id="IPR013249">
    <property type="entry name" value="RNA_pol_sigma70_r4_t2"/>
</dbReference>
<comment type="similarity">
    <text evidence="1">Belongs to the sigma-70 factor family. ECF subfamily.</text>
</comment>
<dbReference type="InterPro" id="IPR014284">
    <property type="entry name" value="RNA_pol_sigma-70_dom"/>
</dbReference>
<dbReference type="Pfam" id="PF08281">
    <property type="entry name" value="Sigma70_r4_2"/>
    <property type="match status" value="1"/>
</dbReference>
<keyword evidence="5" id="KW-0804">Transcription</keyword>
<dbReference type="Pfam" id="PF04542">
    <property type="entry name" value="Sigma70_r2"/>
    <property type="match status" value="1"/>
</dbReference>
<dbReference type="InterPro" id="IPR036388">
    <property type="entry name" value="WH-like_DNA-bd_sf"/>
</dbReference>
<evidence type="ECO:0000256" key="5">
    <source>
        <dbReference type="ARBA" id="ARBA00023163"/>
    </source>
</evidence>
<dbReference type="EMBL" id="CP089984">
    <property type="protein sequence ID" value="WXB15792.1"/>
    <property type="molecule type" value="Genomic_DNA"/>
</dbReference>
<dbReference type="Gene3D" id="1.10.10.10">
    <property type="entry name" value="Winged helix-like DNA-binding domain superfamily/Winged helix DNA-binding domain"/>
    <property type="match status" value="1"/>
</dbReference>
<accession>A0ABZ2M323</accession>
<dbReference type="PANTHER" id="PTHR43133:SF8">
    <property type="entry name" value="RNA POLYMERASE SIGMA FACTOR HI_1459-RELATED"/>
    <property type="match status" value="1"/>
</dbReference>
<keyword evidence="2" id="KW-0805">Transcription regulation</keyword>
<evidence type="ECO:0000259" key="7">
    <source>
        <dbReference type="Pfam" id="PF04542"/>
    </source>
</evidence>
<dbReference type="InterPro" id="IPR013325">
    <property type="entry name" value="RNA_pol_sigma_r2"/>
</dbReference>
<evidence type="ECO:0000256" key="2">
    <source>
        <dbReference type="ARBA" id="ARBA00023015"/>
    </source>
</evidence>
<sequence>MNDSDADDLCQEVFVIVFRKIQDFEQKSSLRTWLYGIAVRVALAHRRKAQTQRELPTATLPEVETNDGPHDRFAEREARKWLDMALDTLDEKKRAVFVLYEIEQLSMNEVAQALECPLQTAYSRLHAAREQVEAFFRQTTKGQVE</sequence>
<dbReference type="SUPFAM" id="SSF88659">
    <property type="entry name" value="Sigma3 and sigma4 domains of RNA polymerase sigma factors"/>
    <property type="match status" value="1"/>
</dbReference>
<name>A0ABZ2M323_9BACT</name>
<dbReference type="InterPro" id="IPR039425">
    <property type="entry name" value="RNA_pol_sigma-70-like"/>
</dbReference>
<evidence type="ECO:0000313" key="9">
    <source>
        <dbReference type="EMBL" id="WXB15792.1"/>
    </source>
</evidence>
<dbReference type="Gene3D" id="1.10.1740.10">
    <property type="match status" value="1"/>
</dbReference>
<evidence type="ECO:0000256" key="1">
    <source>
        <dbReference type="ARBA" id="ARBA00010641"/>
    </source>
</evidence>
<evidence type="ECO:0000256" key="4">
    <source>
        <dbReference type="ARBA" id="ARBA00023125"/>
    </source>
</evidence>
<dbReference type="InterPro" id="IPR013324">
    <property type="entry name" value="RNA_pol_sigma_r3/r4-like"/>
</dbReference>
<evidence type="ECO:0000256" key="3">
    <source>
        <dbReference type="ARBA" id="ARBA00023082"/>
    </source>
</evidence>
<keyword evidence="4" id="KW-0238">DNA-binding</keyword>
<keyword evidence="3" id="KW-0731">Sigma factor</keyword>
<gene>
    <name evidence="9" type="ORF">LZC94_00675</name>
</gene>
<protein>
    <submittedName>
        <fullName evidence="9">RNA polymerase sigma factor</fullName>
    </submittedName>
</protein>
<dbReference type="Proteomes" id="UP001370348">
    <property type="component" value="Chromosome"/>
</dbReference>
<evidence type="ECO:0000259" key="8">
    <source>
        <dbReference type="Pfam" id="PF08281"/>
    </source>
</evidence>
<reference evidence="9 10" key="1">
    <citation type="submission" date="2021-12" db="EMBL/GenBank/DDBJ databases">
        <title>Discovery of the Pendulisporaceae a myxobacterial family with distinct sporulation behavior and unique specialized metabolism.</title>
        <authorList>
            <person name="Garcia R."/>
            <person name="Popoff A."/>
            <person name="Bader C.D."/>
            <person name="Loehr J."/>
            <person name="Walesch S."/>
            <person name="Walt C."/>
            <person name="Boldt J."/>
            <person name="Bunk B."/>
            <person name="Haeckl F.J.F.P.J."/>
            <person name="Gunesch A.P."/>
            <person name="Birkelbach J."/>
            <person name="Nuebel U."/>
            <person name="Pietschmann T."/>
            <person name="Bach T."/>
            <person name="Mueller R."/>
        </authorList>
    </citation>
    <scope>NUCLEOTIDE SEQUENCE [LARGE SCALE GENOMIC DNA]</scope>
    <source>
        <strain evidence="9 10">MSr11954</strain>
    </source>
</reference>
<feature type="region of interest" description="Disordered" evidence="6">
    <location>
        <begin position="52"/>
        <end position="72"/>
    </location>
</feature>
<dbReference type="PANTHER" id="PTHR43133">
    <property type="entry name" value="RNA POLYMERASE ECF-TYPE SIGMA FACTO"/>
    <property type="match status" value="1"/>
</dbReference>
<evidence type="ECO:0000256" key="6">
    <source>
        <dbReference type="SAM" id="MobiDB-lite"/>
    </source>
</evidence>
<dbReference type="NCBIfam" id="TIGR02937">
    <property type="entry name" value="sigma70-ECF"/>
    <property type="match status" value="1"/>
</dbReference>
<proteinExistence type="inferred from homology"/>
<dbReference type="SUPFAM" id="SSF88946">
    <property type="entry name" value="Sigma2 domain of RNA polymerase sigma factors"/>
    <property type="match status" value="1"/>
</dbReference>
<keyword evidence="10" id="KW-1185">Reference proteome</keyword>
<dbReference type="InterPro" id="IPR007627">
    <property type="entry name" value="RNA_pol_sigma70_r2"/>
</dbReference>
<organism evidence="9 10">
    <name type="scientific">Pendulispora albinea</name>
    <dbReference type="NCBI Taxonomy" id="2741071"/>
    <lineage>
        <taxon>Bacteria</taxon>
        <taxon>Pseudomonadati</taxon>
        <taxon>Myxococcota</taxon>
        <taxon>Myxococcia</taxon>
        <taxon>Myxococcales</taxon>
        <taxon>Sorangiineae</taxon>
        <taxon>Pendulisporaceae</taxon>
        <taxon>Pendulispora</taxon>
    </lineage>
</organism>
<feature type="domain" description="RNA polymerase sigma-70 region 2" evidence="7">
    <location>
        <begin position="3"/>
        <end position="50"/>
    </location>
</feature>
<evidence type="ECO:0000313" key="10">
    <source>
        <dbReference type="Proteomes" id="UP001370348"/>
    </source>
</evidence>